<accession>A0ABR2LGU0</accession>
<sequence length="57" mass="6842">MLRKPVFDLILGMKWLDWHHARIDCAEKQISLRHGDSEVIFQSIRFLPVCCFLQFRP</sequence>
<dbReference type="Pfam" id="PF08284">
    <property type="entry name" value="RVP_2"/>
    <property type="match status" value="1"/>
</dbReference>
<organism evidence="1 2">
    <name type="scientific">Platanthera guangdongensis</name>
    <dbReference type="NCBI Taxonomy" id="2320717"/>
    <lineage>
        <taxon>Eukaryota</taxon>
        <taxon>Viridiplantae</taxon>
        <taxon>Streptophyta</taxon>
        <taxon>Embryophyta</taxon>
        <taxon>Tracheophyta</taxon>
        <taxon>Spermatophyta</taxon>
        <taxon>Magnoliopsida</taxon>
        <taxon>Liliopsida</taxon>
        <taxon>Asparagales</taxon>
        <taxon>Orchidaceae</taxon>
        <taxon>Orchidoideae</taxon>
        <taxon>Orchideae</taxon>
        <taxon>Orchidinae</taxon>
        <taxon>Platanthera</taxon>
    </lineage>
</organism>
<dbReference type="Proteomes" id="UP001412067">
    <property type="component" value="Unassembled WGS sequence"/>
</dbReference>
<proteinExistence type="predicted"/>
<protein>
    <submittedName>
        <fullName evidence="1">Uncharacterized protein</fullName>
    </submittedName>
</protein>
<keyword evidence="2" id="KW-1185">Reference proteome</keyword>
<dbReference type="InterPro" id="IPR021109">
    <property type="entry name" value="Peptidase_aspartic_dom_sf"/>
</dbReference>
<dbReference type="Gene3D" id="2.40.70.10">
    <property type="entry name" value="Acid Proteases"/>
    <property type="match status" value="1"/>
</dbReference>
<dbReference type="EMBL" id="JBBWWR010000020">
    <property type="protein sequence ID" value="KAK8940013.1"/>
    <property type="molecule type" value="Genomic_DNA"/>
</dbReference>
<comment type="caution">
    <text evidence="1">The sequence shown here is derived from an EMBL/GenBank/DDBJ whole genome shotgun (WGS) entry which is preliminary data.</text>
</comment>
<evidence type="ECO:0000313" key="2">
    <source>
        <dbReference type="Proteomes" id="UP001412067"/>
    </source>
</evidence>
<evidence type="ECO:0000313" key="1">
    <source>
        <dbReference type="EMBL" id="KAK8940013.1"/>
    </source>
</evidence>
<reference evidence="1 2" key="1">
    <citation type="journal article" date="2022" name="Nat. Plants">
        <title>Genomes of leafy and leafless Platanthera orchids illuminate the evolution of mycoheterotrophy.</title>
        <authorList>
            <person name="Li M.H."/>
            <person name="Liu K.W."/>
            <person name="Li Z."/>
            <person name="Lu H.C."/>
            <person name="Ye Q.L."/>
            <person name="Zhang D."/>
            <person name="Wang J.Y."/>
            <person name="Li Y.F."/>
            <person name="Zhong Z.M."/>
            <person name="Liu X."/>
            <person name="Yu X."/>
            <person name="Liu D.K."/>
            <person name="Tu X.D."/>
            <person name="Liu B."/>
            <person name="Hao Y."/>
            <person name="Liao X.Y."/>
            <person name="Jiang Y.T."/>
            <person name="Sun W.H."/>
            <person name="Chen J."/>
            <person name="Chen Y.Q."/>
            <person name="Ai Y."/>
            <person name="Zhai J.W."/>
            <person name="Wu S.S."/>
            <person name="Zhou Z."/>
            <person name="Hsiao Y.Y."/>
            <person name="Wu W.L."/>
            <person name="Chen Y.Y."/>
            <person name="Lin Y.F."/>
            <person name="Hsu J.L."/>
            <person name="Li C.Y."/>
            <person name="Wang Z.W."/>
            <person name="Zhao X."/>
            <person name="Zhong W.Y."/>
            <person name="Ma X.K."/>
            <person name="Ma L."/>
            <person name="Huang J."/>
            <person name="Chen G.Z."/>
            <person name="Huang M.Z."/>
            <person name="Huang L."/>
            <person name="Peng D.H."/>
            <person name="Luo Y.B."/>
            <person name="Zou S.Q."/>
            <person name="Chen S.P."/>
            <person name="Lan S."/>
            <person name="Tsai W.C."/>
            <person name="Van de Peer Y."/>
            <person name="Liu Z.J."/>
        </authorList>
    </citation>
    <scope>NUCLEOTIDE SEQUENCE [LARGE SCALE GENOMIC DNA]</scope>
    <source>
        <strain evidence="1">Lor288</strain>
    </source>
</reference>
<gene>
    <name evidence="1" type="ORF">KSP40_PGU004096</name>
</gene>
<name>A0ABR2LGU0_9ASPA</name>